<organism evidence="7 8">
    <name type="scientific">Toxocara canis</name>
    <name type="common">Canine roundworm</name>
    <dbReference type="NCBI Taxonomy" id="6265"/>
    <lineage>
        <taxon>Eukaryota</taxon>
        <taxon>Metazoa</taxon>
        <taxon>Ecdysozoa</taxon>
        <taxon>Nematoda</taxon>
        <taxon>Chromadorea</taxon>
        <taxon>Rhabditida</taxon>
        <taxon>Spirurina</taxon>
        <taxon>Ascaridomorpha</taxon>
        <taxon>Ascaridoidea</taxon>
        <taxon>Toxocaridae</taxon>
        <taxon>Toxocara</taxon>
    </lineage>
</organism>
<evidence type="ECO:0000313" key="8">
    <source>
        <dbReference type="WBParaSite" id="TCNE_0000093501-mRNA-1"/>
    </source>
</evidence>
<feature type="domain" description="Wbp11/ELF5/Saf1 N-terminal" evidence="5">
    <location>
        <begin position="33"/>
        <end position="113"/>
    </location>
</feature>
<evidence type="ECO:0000256" key="3">
    <source>
        <dbReference type="SAM" id="Coils"/>
    </source>
</evidence>
<dbReference type="Proteomes" id="UP000050794">
    <property type="component" value="Unassembled WGS sequence"/>
</dbReference>
<evidence type="ECO:0000313" key="6">
    <source>
        <dbReference type="EMBL" id="VDM25152.1"/>
    </source>
</evidence>
<feature type="compositionally biased region" description="Basic and acidic residues" evidence="4">
    <location>
        <begin position="40"/>
        <end position="51"/>
    </location>
</feature>
<feature type="region of interest" description="Disordered" evidence="4">
    <location>
        <begin position="198"/>
        <end position="222"/>
    </location>
</feature>
<reference evidence="6 7" key="2">
    <citation type="submission" date="2018-11" db="EMBL/GenBank/DDBJ databases">
        <authorList>
            <consortium name="Pathogen Informatics"/>
        </authorList>
    </citation>
    <scope>NUCLEOTIDE SEQUENCE [LARGE SCALE GENOMIC DNA]</scope>
</reference>
<dbReference type="EMBL" id="UYWY01000564">
    <property type="protein sequence ID" value="VDM25152.1"/>
    <property type="molecule type" value="Genomic_DNA"/>
</dbReference>
<evidence type="ECO:0000256" key="4">
    <source>
        <dbReference type="SAM" id="MobiDB-lite"/>
    </source>
</evidence>
<dbReference type="WBParaSite" id="TCNE_0000093501-mRNA-1">
    <property type="protein sequence ID" value="TCNE_0000093501-mRNA-1"/>
    <property type="gene ID" value="TCNE_0000093501"/>
</dbReference>
<evidence type="ECO:0000259" key="5">
    <source>
        <dbReference type="Pfam" id="PF09429"/>
    </source>
</evidence>
<dbReference type="AlphaFoldDB" id="A0A183TXG6"/>
<accession>A0A183TXG6</accession>
<feature type="compositionally biased region" description="Basic and acidic residues" evidence="4">
    <location>
        <begin position="198"/>
        <end position="209"/>
    </location>
</feature>
<dbReference type="GO" id="GO:0005681">
    <property type="term" value="C:spliceosomal complex"/>
    <property type="evidence" value="ECO:0007669"/>
    <property type="project" value="TreeGrafter"/>
</dbReference>
<sequence>MHRRLTSPGRTWYAVIEQKGKMGRRPGSTTKSGRFMNPADQERKSMRQKELKRNKKQRTMVRHAILKSKDVDEIIENLKRLDEQEFDIHVEHHSKYVFNEKRAKLKQTFNEVMNLYKQEKREDKIKELIEKMDHYEMERARKIQQYNAQRFSLETNPVEIPLPDGSSLPNAAMTPIAPSIPAHYLMPQARAGILKHTSSAERDVDERGEPPGPPVGLPPLLKIDDDYEVSTSKRKVRFGESETKVIHDGFHRSLDDDYGPVDIPAEVMQQESDKARHVAMLAPPIPQQPLVRAPPLPPNMLPPPPRLPLRMPPPPPNFRKNRSFSYSPRPGIPGSGYGHTTAGDSVISAAPVVRRPAELAAEASDGAEATISAEPKLRDLTKEVTRFVPTALRTNRNKVHPKRPLNKHTRRYNFVFFRYSVMGVQVESAQRKEAKDTDEAYADFMKEVSSLL</sequence>
<comment type="subcellular location">
    <subcellularLocation>
        <location evidence="1">Nucleus</location>
    </subcellularLocation>
</comment>
<evidence type="ECO:0000313" key="7">
    <source>
        <dbReference type="Proteomes" id="UP000050794"/>
    </source>
</evidence>
<evidence type="ECO:0000256" key="2">
    <source>
        <dbReference type="ARBA" id="ARBA00023242"/>
    </source>
</evidence>
<gene>
    <name evidence="6" type="ORF">TCNE_LOCUS936</name>
</gene>
<keyword evidence="7" id="KW-1185">Reference proteome</keyword>
<keyword evidence="3" id="KW-0175">Coiled coil</keyword>
<name>A0A183TXG6_TOXCA</name>
<dbReference type="GO" id="GO:0006396">
    <property type="term" value="P:RNA processing"/>
    <property type="evidence" value="ECO:0007669"/>
    <property type="project" value="InterPro"/>
</dbReference>
<dbReference type="PANTHER" id="PTHR13361">
    <property type="entry name" value="WW DOMAIN-BINDING PROTEIN 11"/>
    <property type="match status" value="1"/>
</dbReference>
<feature type="region of interest" description="Disordered" evidence="4">
    <location>
        <begin position="19"/>
        <end position="57"/>
    </location>
</feature>
<dbReference type="Pfam" id="PF09429">
    <property type="entry name" value="Wbp11"/>
    <property type="match status" value="1"/>
</dbReference>
<evidence type="ECO:0000256" key="1">
    <source>
        <dbReference type="ARBA" id="ARBA00004123"/>
    </source>
</evidence>
<feature type="coiled-coil region" evidence="3">
    <location>
        <begin position="102"/>
        <end position="145"/>
    </location>
</feature>
<dbReference type="PANTHER" id="PTHR13361:SF1">
    <property type="entry name" value="WW DOMAIN-BINDING PROTEIN 11"/>
    <property type="match status" value="1"/>
</dbReference>
<proteinExistence type="predicted"/>
<reference evidence="8" key="1">
    <citation type="submission" date="2016-06" db="UniProtKB">
        <authorList>
            <consortium name="WormBaseParasite"/>
        </authorList>
    </citation>
    <scope>IDENTIFICATION</scope>
</reference>
<protein>
    <submittedName>
        <fullName evidence="8">WW domain-binding protein 11</fullName>
    </submittedName>
</protein>
<keyword evidence="2" id="KW-0539">Nucleus</keyword>
<dbReference type="InterPro" id="IPR019007">
    <property type="entry name" value="Wbp11/ELF5/Saf1_N"/>
</dbReference>